<feature type="transmembrane region" description="Helical" evidence="7">
    <location>
        <begin position="45"/>
        <end position="64"/>
    </location>
</feature>
<feature type="transmembrane region" description="Helical" evidence="7">
    <location>
        <begin position="247"/>
        <end position="265"/>
    </location>
</feature>
<evidence type="ECO:0000256" key="3">
    <source>
        <dbReference type="ARBA" id="ARBA00022692"/>
    </source>
</evidence>
<accession>A0A1Y2CKM9</accession>
<dbReference type="Proteomes" id="UP000193920">
    <property type="component" value="Unassembled WGS sequence"/>
</dbReference>
<comment type="subcellular location">
    <subcellularLocation>
        <location evidence="1">Cell membrane</location>
        <topology evidence="1">Multi-pass membrane protein</topology>
    </subcellularLocation>
</comment>
<evidence type="ECO:0000256" key="2">
    <source>
        <dbReference type="ARBA" id="ARBA00022475"/>
    </source>
</evidence>
<keyword evidence="2" id="KW-1003">Cell membrane</keyword>
<organism evidence="9 10">
    <name type="scientific">Neocallimastix californiae</name>
    <dbReference type="NCBI Taxonomy" id="1754190"/>
    <lineage>
        <taxon>Eukaryota</taxon>
        <taxon>Fungi</taxon>
        <taxon>Fungi incertae sedis</taxon>
        <taxon>Chytridiomycota</taxon>
        <taxon>Chytridiomycota incertae sedis</taxon>
        <taxon>Neocallimastigomycetes</taxon>
        <taxon>Neocallimastigales</taxon>
        <taxon>Neocallimastigaceae</taxon>
        <taxon>Neocallimastix</taxon>
    </lineage>
</organism>
<dbReference type="OrthoDB" id="2143642at2759"/>
<feature type="domain" description="EamA" evidence="8">
    <location>
        <begin position="13"/>
        <end position="146"/>
    </location>
</feature>
<evidence type="ECO:0000256" key="1">
    <source>
        <dbReference type="ARBA" id="ARBA00004651"/>
    </source>
</evidence>
<dbReference type="EMBL" id="MCOG01000104">
    <property type="protein sequence ID" value="ORY47517.1"/>
    <property type="molecule type" value="Genomic_DNA"/>
</dbReference>
<feature type="region of interest" description="Disordered" evidence="6">
    <location>
        <begin position="319"/>
        <end position="344"/>
    </location>
</feature>
<gene>
    <name evidence="9" type="ORF">LY90DRAFT_703254</name>
</gene>
<dbReference type="PANTHER" id="PTHR42920:SF11">
    <property type="entry name" value="INNER MEMBRANE PROTEIN YTFF"/>
    <property type="match status" value="1"/>
</dbReference>
<evidence type="ECO:0000256" key="5">
    <source>
        <dbReference type="ARBA" id="ARBA00023136"/>
    </source>
</evidence>
<dbReference type="GO" id="GO:0005886">
    <property type="term" value="C:plasma membrane"/>
    <property type="evidence" value="ECO:0007669"/>
    <property type="project" value="UniProtKB-SubCell"/>
</dbReference>
<evidence type="ECO:0000256" key="7">
    <source>
        <dbReference type="SAM" id="Phobius"/>
    </source>
</evidence>
<dbReference type="SUPFAM" id="SSF103481">
    <property type="entry name" value="Multidrug resistance efflux transporter EmrE"/>
    <property type="match status" value="2"/>
</dbReference>
<reference evidence="9 10" key="1">
    <citation type="submission" date="2016-08" db="EMBL/GenBank/DDBJ databases">
        <title>A Parts List for Fungal Cellulosomes Revealed by Comparative Genomics.</title>
        <authorList>
            <consortium name="DOE Joint Genome Institute"/>
            <person name="Haitjema C.H."/>
            <person name="Gilmore S.P."/>
            <person name="Henske J.K."/>
            <person name="Solomon K.V."/>
            <person name="De Groot R."/>
            <person name="Kuo A."/>
            <person name="Mondo S.J."/>
            <person name="Salamov A.A."/>
            <person name="Labutti K."/>
            <person name="Zhao Z."/>
            <person name="Chiniquy J."/>
            <person name="Barry K."/>
            <person name="Brewer H.M."/>
            <person name="Purvine S.O."/>
            <person name="Wright A.T."/>
            <person name="Boxma B."/>
            <person name="Van Alen T."/>
            <person name="Hackstein J.H."/>
            <person name="Baker S.E."/>
            <person name="Grigoriev I.V."/>
            <person name="O'Malley M.A."/>
        </authorList>
    </citation>
    <scope>NUCLEOTIDE SEQUENCE [LARGE SCALE GENOMIC DNA]</scope>
    <source>
        <strain evidence="9 10">G1</strain>
    </source>
</reference>
<evidence type="ECO:0000313" key="9">
    <source>
        <dbReference type="EMBL" id="ORY47517.1"/>
    </source>
</evidence>
<dbReference type="Pfam" id="PF00892">
    <property type="entry name" value="EamA"/>
    <property type="match status" value="2"/>
</dbReference>
<feature type="transmembrane region" description="Helical" evidence="7">
    <location>
        <begin position="213"/>
        <end position="235"/>
    </location>
</feature>
<evidence type="ECO:0000256" key="4">
    <source>
        <dbReference type="ARBA" id="ARBA00022989"/>
    </source>
</evidence>
<keyword evidence="5 7" id="KW-0472">Membrane</keyword>
<feature type="transmembrane region" description="Helical" evidence="7">
    <location>
        <begin position="76"/>
        <end position="95"/>
    </location>
</feature>
<evidence type="ECO:0000313" key="10">
    <source>
        <dbReference type="Proteomes" id="UP000193920"/>
    </source>
</evidence>
<comment type="caution">
    <text evidence="9">The sequence shown here is derived from an EMBL/GenBank/DDBJ whole genome shotgun (WGS) entry which is preliminary data.</text>
</comment>
<dbReference type="InterPro" id="IPR037185">
    <property type="entry name" value="EmrE-like"/>
</dbReference>
<protein>
    <submittedName>
        <fullName evidence="9">Putative membrane protein</fullName>
    </submittedName>
</protein>
<feature type="transmembrane region" description="Helical" evidence="7">
    <location>
        <begin position="107"/>
        <end position="124"/>
    </location>
</feature>
<keyword evidence="10" id="KW-1185">Reference proteome</keyword>
<feature type="transmembrane region" description="Helical" evidence="7">
    <location>
        <begin position="7"/>
        <end position="25"/>
    </location>
</feature>
<feature type="compositionally biased region" description="Basic residues" evidence="6">
    <location>
        <begin position="319"/>
        <end position="336"/>
    </location>
</feature>
<feature type="domain" description="EamA" evidence="8">
    <location>
        <begin position="157"/>
        <end position="288"/>
    </location>
</feature>
<evidence type="ECO:0000259" key="8">
    <source>
        <dbReference type="Pfam" id="PF00892"/>
    </source>
</evidence>
<proteinExistence type="predicted"/>
<dbReference type="AlphaFoldDB" id="A0A1Y2CKM9"/>
<feature type="transmembrane region" description="Helical" evidence="7">
    <location>
        <begin position="271"/>
        <end position="289"/>
    </location>
</feature>
<keyword evidence="4 7" id="KW-1133">Transmembrane helix</keyword>
<feature type="transmembrane region" description="Helical" evidence="7">
    <location>
        <begin position="131"/>
        <end position="149"/>
    </location>
</feature>
<evidence type="ECO:0000256" key="6">
    <source>
        <dbReference type="SAM" id="MobiDB-lite"/>
    </source>
</evidence>
<name>A0A1Y2CKM9_9FUNG</name>
<dbReference type="InterPro" id="IPR000620">
    <property type="entry name" value="EamA_dom"/>
</dbReference>
<sequence>MTIIKKLGKFLPIFYALLAASFYALNIPLSKFLMNEIKPTLMAGLLYSGAGIGIGILFLINFKNIKKEDLLCKDDLLYVLGMIFLDIAAPIMLMFGLKSCTSGNASLLNNFEIVATSIIALFLFKERISKKLWIAIIFIVISSGILTFDASSLDFSYGSLLVLGAATCWGLENNCTTKISSKNTYEIVTIKGLCCGIGSLIIGFCIGERFEKYIYIVYVLLLGFVAYGLSIFFYIKSQNKIGAAKTSAFYAVNPFVAVILSFIIYQELPMWNFYVALGFMVVGTIFIVMDTLEVKHEHEHEHIISHCHDGETHTHIIRHSHPHKHHITEGKHRHHHKDLDPHAFNPNEYHSNDLELNSLDSHSHHTINSCSVDITSTSSRGIAEAA</sequence>
<keyword evidence="3 7" id="KW-0812">Transmembrane</keyword>
<dbReference type="InterPro" id="IPR051258">
    <property type="entry name" value="Diverse_Substrate_Transporter"/>
</dbReference>
<dbReference type="PANTHER" id="PTHR42920">
    <property type="entry name" value="OS03G0707200 PROTEIN-RELATED"/>
    <property type="match status" value="1"/>
</dbReference>